<protein>
    <submittedName>
        <fullName evidence="1">Uncharacterized protein</fullName>
    </submittedName>
</protein>
<dbReference type="AlphaFoldDB" id="M2TUJ0"/>
<proteinExistence type="predicted"/>
<accession>M2TUJ0</accession>
<feature type="non-terminal residue" evidence="1">
    <location>
        <position position="96"/>
    </location>
</feature>
<sequence>MSIAEAQRQFVVLDAERNWHVGTITPFDVGKLEALAIFIGQGLAWHHWQIQLAPDSLADARRINSEGTKYFRGQMTGAACGGQVKATLGKDVFRYH</sequence>
<gene>
    <name evidence="1" type="ORF">B381_05791</name>
</gene>
<dbReference type="EMBL" id="AOBS01000034">
    <property type="protein sequence ID" value="EME00996.1"/>
    <property type="molecule type" value="Genomic_DNA"/>
</dbReference>
<name>M2TUJ0_STUST</name>
<organism evidence="1 2">
    <name type="scientific">Stutzerimonas stutzeri NF13</name>
    <dbReference type="NCBI Taxonomy" id="1212548"/>
    <lineage>
        <taxon>Bacteria</taxon>
        <taxon>Pseudomonadati</taxon>
        <taxon>Pseudomonadota</taxon>
        <taxon>Gammaproteobacteria</taxon>
        <taxon>Pseudomonadales</taxon>
        <taxon>Pseudomonadaceae</taxon>
        <taxon>Stutzerimonas</taxon>
    </lineage>
</organism>
<dbReference type="Proteomes" id="UP000011700">
    <property type="component" value="Unassembled WGS sequence"/>
</dbReference>
<evidence type="ECO:0000313" key="2">
    <source>
        <dbReference type="Proteomes" id="UP000011700"/>
    </source>
</evidence>
<evidence type="ECO:0000313" key="1">
    <source>
        <dbReference type="EMBL" id="EME00996.1"/>
    </source>
</evidence>
<comment type="caution">
    <text evidence="1">The sequence shown here is derived from an EMBL/GenBank/DDBJ whole genome shotgun (WGS) entry which is preliminary data.</text>
</comment>
<reference evidence="1 2" key="1">
    <citation type="journal article" date="2013" name="Genome Announc.">
        <title>Draft Genome of Pseudomonas stutzeri Strain NF13, a Nitrogen Fixer Isolated from the Galapagos Rift Hydrothermal Vent.</title>
        <authorList>
            <person name="Pena A."/>
            <person name="Busquets A."/>
            <person name="Gomila M."/>
            <person name="Mayol J."/>
            <person name="Bosch R."/>
            <person name="Nogales B."/>
            <person name="Garcia-Valdes E."/>
            <person name="Bennasar A."/>
            <person name="Lalucat J."/>
        </authorList>
    </citation>
    <scope>NUCLEOTIDE SEQUENCE [LARGE SCALE GENOMIC DNA]</scope>
    <source>
        <strain evidence="1 2">NF13</strain>
    </source>
</reference>